<evidence type="ECO:0000313" key="1">
    <source>
        <dbReference type="EMBL" id="VVA19923.1"/>
    </source>
</evidence>
<dbReference type="FunFam" id="3.10.280.10:FF:000003">
    <property type="entry name" value="Mitochondrial glycoprotein"/>
    <property type="match status" value="1"/>
</dbReference>
<dbReference type="GO" id="GO:0005759">
    <property type="term" value="C:mitochondrial matrix"/>
    <property type="evidence" value="ECO:0007669"/>
    <property type="project" value="InterPro"/>
</dbReference>
<organism evidence="1 2">
    <name type="scientific">Prunus dulcis</name>
    <name type="common">Almond</name>
    <name type="synonym">Amygdalus dulcis</name>
    <dbReference type="NCBI Taxonomy" id="3755"/>
    <lineage>
        <taxon>Eukaryota</taxon>
        <taxon>Viridiplantae</taxon>
        <taxon>Streptophyta</taxon>
        <taxon>Embryophyta</taxon>
        <taxon>Tracheophyta</taxon>
        <taxon>Spermatophyta</taxon>
        <taxon>Magnoliopsida</taxon>
        <taxon>eudicotyledons</taxon>
        <taxon>Gunneridae</taxon>
        <taxon>Pentapetalae</taxon>
        <taxon>rosids</taxon>
        <taxon>fabids</taxon>
        <taxon>Rosales</taxon>
        <taxon>Rosaceae</taxon>
        <taxon>Amygdaloideae</taxon>
        <taxon>Amygdaleae</taxon>
        <taxon>Prunus</taxon>
    </lineage>
</organism>
<name>A0A5E4EW93_PRUDU</name>
<dbReference type="SUPFAM" id="SSF54529">
    <property type="entry name" value="Mitochondrial glycoprotein MAM33-like"/>
    <property type="match status" value="1"/>
</dbReference>
<gene>
    <name evidence="1" type="ORF">ALMOND_2B025169</name>
</gene>
<dbReference type="EMBL" id="CABIKO010000039">
    <property type="protein sequence ID" value="VVA19923.1"/>
    <property type="molecule type" value="Genomic_DNA"/>
</dbReference>
<dbReference type="InParanoid" id="A0A5E4EW93"/>
<dbReference type="FunCoup" id="A0A5E4EW93">
    <property type="interactions" value="1128"/>
</dbReference>
<dbReference type="InterPro" id="IPR036561">
    <property type="entry name" value="MAM33_sf"/>
</dbReference>
<dbReference type="OMA" id="MAWLIRP"/>
<evidence type="ECO:0000313" key="2">
    <source>
        <dbReference type="Proteomes" id="UP000327085"/>
    </source>
</evidence>
<dbReference type="PANTHER" id="PTHR10826:SF36">
    <property type="entry name" value="OS08G0439900 PROTEIN"/>
    <property type="match status" value="1"/>
</dbReference>
<proteinExistence type="predicted"/>
<dbReference type="Gramene" id="VVA19923">
    <property type="protein sequence ID" value="VVA19923"/>
    <property type="gene ID" value="Prudul26B025169"/>
</dbReference>
<dbReference type="InterPro" id="IPR003428">
    <property type="entry name" value="MAM33"/>
</dbReference>
<reference evidence="2" key="1">
    <citation type="journal article" date="2020" name="Plant J.">
        <title>Transposons played a major role in the diversification between the closely related almond and peach genomes: results from the almond genome sequence.</title>
        <authorList>
            <person name="Alioto T."/>
            <person name="Alexiou K.G."/>
            <person name="Bardil A."/>
            <person name="Barteri F."/>
            <person name="Castanera R."/>
            <person name="Cruz F."/>
            <person name="Dhingra A."/>
            <person name="Duval H."/>
            <person name="Fernandez I Marti A."/>
            <person name="Frias L."/>
            <person name="Galan B."/>
            <person name="Garcia J.L."/>
            <person name="Howad W."/>
            <person name="Gomez-Garrido J."/>
            <person name="Gut M."/>
            <person name="Julca I."/>
            <person name="Morata J."/>
            <person name="Puigdomenech P."/>
            <person name="Ribeca P."/>
            <person name="Rubio Cabetas M.J."/>
            <person name="Vlasova A."/>
            <person name="Wirthensohn M."/>
            <person name="Garcia-Mas J."/>
            <person name="Gabaldon T."/>
            <person name="Casacuberta J.M."/>
            <person name="Arus P."/>
        </authorList>
    </citation>
    <scope>NUCLEOTIDE SEQUENCE [LARGE SCALE GENOMIC DNA]</scope>
    <source>
        <strain evidence="2">cv. Texas</strain>
    </source>
</reference>
<dbReference type="Pfam" id="PF02330">
    <property type="entry name" value="MAM33"/>
    <property type="match status" value="1"/>
</dbReference>
<dbReference type="AlphaFoldDB" id="A0A5E4EW93"/>
<dbReference type="Proteomes" id="UP000327085">
    <property type="component" value="Chromosome 3"/>
</dbReference>
<dbReference type="PANTHER" id="PTHR10826">
    <property type="entry name" value="COMPLEMENT COMPONENT 1"/>
    <property type="match status" value="1"/>
</dbReference>
<accession>A0A5E4EW93</accession>
<dbReference type="Gene3D" id="3.10.280.10">
    <property type="entry name" value="Mitochondrial glycoprotein"/>
    <property type="match status" value="1"/>
</dbReference>
<protein>
    <submittedName>
        <fullName evidence="1">PREDICTED: At2g39795</fullName>
    </submittedName>
</protein>
<sequence>MARLIRPLRKCILSPLSSSSSSKILVQQIPTLHFAHEEQFSLLNPKLLPPQCLRTYISEMRKSAFEGHVLRLLRNEIQYELDRSPPNQPVTKFKSFTVNDRPGEQWISLRRKFEENEDIKIEATMFDGAVPAPKSKGGSGLGKEVQLHITMIVNISKKEGGNVLEIMCSVWPDTIEINKLFVREPDNMPAQAYVGPEFKELDDELQDALYEFSEARGINDDLAVFLHEYMKNKDKTEFIRWMETVKSVIEKK</sequence>